<dbReference type="SUPFAM" id="SSF52799">
    <property type="entry name" value="(Phosphotyrosine protein) phosphatases II"/>
    <property type="match status" value="1"/>
</dbReference>
<dbReference type="GO" id="GO:0016791">
    <property type="term" value="F:phosphatase activity"/>
    <property type="evidence" value="ECO:0007669"/>
    <property type="project" value="UniProtKB-ARBA"/>
</dbReference>
<dbReference type="EMBL" id="FWPT01000003">
    <property type="protein sequence ID" value="SMA41802.1"/>
    <property type="molecule type" value="Genomic_DNA"/>
</dbReference>
<protein>
    <submittedName>
        <fullName evidence="4">Dual specificity phosphatase, catalytic domain</fullName>
    </submittedName>
</protein>
<dbReference type="InterPro" id="IPR000387">
    <property type="entry name" value="Tyr_Pase_dom"/>
</dbReference>
<reference evidence="4 5" key="1">
    <citation type="submission" date="2017-03" db="EMBL/GenBank/DDBJ databases">
        <authorList>
            <person name="Afonso C.L."/>
            <person name="Miller P.J."/>
            <person name="Scott M.A."/>
            <person name="Spackman E."/>
            <person name="Goraichik I."/>
            <person name="Dimitrov K.M."/>
            <person name="Suarez D.L."/>
            <person name="Swayne D.E."/>
        </authorList>
    </citation>
    <scope>NUCLEOTIDE SEQUENCE [LARGE SCALE GENOMIC DNA]</scope>
    <source>
        <strain evidence="4">SB41UT1</strain>
    </source>
</reference>
<evidence type="ECO:0000256" key="2">
    <source>
        <dbReference type="SAM" id="MobiDB-lite"/>
    </source>
</evidence>
<keyword evidence="5" id="KW-1185">Reference proteome</keyword>
<feature type="domain" description="Tyrosine specific protein phosphatases" evidence="3">
    <location>
        <begin position="182"/>
        <end position="238"/>
    </location>
</feature>
<evidence type="ECO:0000259" key="3">
    <source>
        <dbReference type="PROSITE" id="PS50056"/>
    </source>
</evidence>
<dbReference type="PROSITE" id="PS00383">
    <property type="entry name" value="TYR_PHOSPHATASE_1"/>
    <property type="match status" value="1"/>
</dbReference>
<evidence type="ECO:0000313" key="4">
    <source>
        <dbReference type="EMBL" id="SMA41802.1"/>
    </source>
</evidence>
<keyword evidence="1" id="KW-0378">Hydrolase</keyword>
<sequence length="262" mass="29350">MFMQAKITQTADPKREPGGQECALPEATQEGRSGRYTVRALTPEQKKLFKMPKGAGMAFRWEQTLRYRGFGFTVRSHIEEPYRPCWVEGVGDGRALAFGECPGRFDISAKRYLLNSRDLNADLGCLREQGVTDIVCALPDTELETELHIKGYFAKVIEHGFMLWRFVIREDSDSVPAPDQADELRSLVQGVTERLKSGSVVLVHCRNGEGRSATLAGCLMKSFGFSAGHIVEQFTRLKGEDCPKKAVQRDYLHKFSEAVPQS</sequence>
<dbReference type="InterPro" id="IPR016130">
    <property type="entry name" value="Tyr_Pase_AS"/>
</dbReference>
<evidence type="ECO:0000313" key="5">
    <source>
        <dbReference type="Proteomes" id="UP000196573"/>
    </source>
</evidence>
<dbReference type="PROSITE" id="PS50056">
    <property type="entry name" value="TYR_PHOSPHATASE_2"/>
    <property type="match status" value="1"/>
</dbReference>
<feature type="compositionally biased region" description="Polar residues" evidence="2">
    <location>
        <begin position="1"/>
        <end position="11"/>
    </location>
</feature>
<dbReference type="Proteomes" id="UP000196573">
    <property type="component" value="Unassembled WGS sequence"/>
</dbReference>
<organism evidence="4 5">
    <name type="scientific">Parendozoicomonas haliclonae</name>
    <dbReference type="NCBI Taxonomy" id="1960125"/>
    <lineage>
        <taxon>Bacteria</taxon>
        <taxon>Pseudomonadati</taxon>
        <taxon>Pseudomonadota</taxon>
        <taxon>Gammaproteobacteria</taxon>
        <taxon>Oceanospirillales</taxon>
        <taxon>Endozoicomonadaceae</taxon>
        <taxon>Parendozoicomonas</taxon>
    </lineage>
</organism>
<dbReference type="InterPro" id="IPR029021">
    <property type="entry name" value="Prot-tyrosine_phosphatase-like"/>
</dbReference>
<name>A0A1X7AH31_9GAMM</name>
<accession>A0A1X7AH31</accession>
<feature type="region of interest" description="Disordered" evidence="2">
    <location>
        <begin position="1"/>
        <end position="21"/>
    </location>
</feature>
<proteinExistence type="predicted"/>
<dbReference type="Pfam" id="PF22784">
    <property type="entry name" value="PTP-SAK"/>
    <property type="match status" value="1"/>
</dbReference>
<gene>
    <name evidence="4" type="ORF">EHSB41UT_01330</name>
</gene>
<dbReference type="AlphaFoldDB" id="A0A1X7AH31"/>
<dbReference type="Gene3D" id="3.90.190.10">
    <property type="entry name" value="Protein tyrosine phosphatase superfamily"/>
    <property type="match status" value="1"/>
</dbReference>
<evidence type="ECO:0000256" key="1">
    <source>
        <dbReference type="ARBA" id="ARBA00022801"/>
    </source>
</evidence>
<dbReference type="InterPro" id="IPR057023">
    <property type="entry name" value="PTP-SAK"/>
</dbReference>
<dbReference type="OrthoDB" id="9806482at2"/>